<feature type="domain" description="C2H2-type" evidence="3">
    <location>
        <begin position="132"/>
        <end position="159"/>
    </location>
</feature>
<dbReference type="PROSITE" id="PS50157">
    <property type="entry name" value="ZINC_FINGER_C2H2_2"/>
    <property type="match status" value="1"/>
</dbReference>
<name>A0A1S3CV84_DIACI</name>
<dbReference type="KEGG" id="dci:103505902"/>
<sequence>MDEKERKKKKKLRFKRRNPFLLPKRKSIPKKKRNKEAEVLIADKEEHFGMEGLGFCRLIVNGEITFVEKPAAFKNDHLIMSCVPNFGIIYCCQKCDVIYTTENAAMRHDCEDKGQVQPSSTKPDDSLSKQQYTCQICDLGFPRRVALEHHISTHMFSDASDDSLPRPKPRARKRRRESSDSSVNIKLRRSRDTSAKPRARKRQESSDSSVNIKLRRSRDTSESESSIASDNFVVDDDTIIYEKRTKRKRRARSRNRTRLQKTNPSIVESSSDDNS</sequence>
<proteinExistence type="predicted"/>
<evidence type="ECO:0000259" key="3">
    <source>
        <dbReference type="PROSITE" id="PS50157"/>
    </source>
</evidence>
<keyword evidence="1" id="KW-0479">Metal-binding</keyword>
<feature type="compositionally biased region" description="Polar residues" evidence="2">
    <location>
        <begin position="260"/>
        <end position="269"/>
    </location>
</feature>
<keyword evidence="1" id="KW-0862">Zinc</keyword>
<dbReference type="GeneID" id="103505902"/>
<dbReference type="PROSITE" id="PS00028">
    <property type="entry name" value="ZINC_FINGER_C2H2_1"/>
    <property type="match status" value="1"/>
</dbReference>
<dbReference type="PaxDb" id="121845-A0A1S3CV84"/>
<reference evidence="5" key="1">
    <citation type="submission" date="2025-08" db="UniProtKB">
        <authorList>
            <consortium name="RefSeq"/>
        </authorList>
    </citation>
    <scope>IDENTIFICATION</scope>
</reference>
<feature type="compositionally biased region" description="Basic residues" evidence="2">
    <location>
        <begin position="245"/>
        <end position="259"/>
    </location>
</feature>
<feature type="region of interest" description="Disordered" evidence="2">
    <location>
        <begin position="245"/>
        <end position="275"/>
    </location>
</feature>
<keyword evidence="4" id="KW-1185">Reference proteome</keyword>
<gene>
    <name evidence="5" type="primary">LOC103505902</name>
</gene>
<keyword evidence="1" id="KW-0863">Zinc-finger</keyword>
<dbReference type="Proteomes" id="UP000079169">
    <property type="component" value="Unplaced"/>
</dbReference>
<accession>A0A1S3CV84</accession>
<protein>
    <submittedName>
        <fullName evidence="5">Uncharacterized protein LOC103505902</fullName>
    </submittedName>
</protein>
<feature type="region of interest" description="Disordered" evidence="2">
    <location>
        <begin position="157"/>
        <end position="226"/>
    </location>
</feature>
<dbReference type="GO" id="GO:0008270">
    <property type="term" value="F:zinc ion binding"/>
    <property type="evidence" value="ECO:0007669"/>
    <property type="project" value="UniProtKB-KW"/>
</dbReference>
<evidence type="ECO:0000256" key="2">
    <source>
        <dbReference type="SAM" id="MobiDB-lite"/>
    </source>
</evidence>
<evidence type="ECO:0000256" key="1">
    <source>
        <dbReference type="PROSITE-ProRule" id="PRU00042"/>
    </source>
</evidence>
<dbReference type="AlphaFoldDB" id="A0A1S3CV84"/>
<organism evidence="4 5">
    <name type="scientific">Diaphorina citri</name>
    <name type="common">Asian citrus psyllid</name>
    <dbReference type="NCBI Taxonomy" id="121845"/>
    <lineage>
        <taxon>Eukaryota</taxon>
        <taxon>Metazoa</taxon>
        <taxon>Ecdysozoa</taxon>
        <taxon>Arthropoda</taxon>
        <taxon>Hexapoda</taxon>
        <taxon>Insecta</taxon>
        <taxon>Pterygota</taxon>
        <taxon>Neoptera</taxon>
        <taxon>Paraneoptera</taxon>
        <taxon>Hemiptera</taxon>
        <taxon>Sternorrhyncha</taxon>
        <taxon>Psylloidea</taxon>
        <taxon>Psyllidae</taxon>
        <taxon>Diaphorininae</taxon>
        <taxon>Diaphorina</taxon>
    </lineage>
</organism>
<feature type="compositionally biased region" description="Basic residues" evidence="2">
    <location>
        <begin position="167"/>
        <end position="176"/>
    </location>
</feature>
<dbReference type="InterPro" id="IPR013087">
    <property type="entry name" value="Znf_C2H2_type"/>
</dbReference>
<evidence type="ECO:0000313" key="4">
    <source>
        <dbReference type="Proteomes" id="UP000079169"/>
    </source>
</evidence>
<dbReference type="Gene3D" id="3.30.160.60">
    <property type="entry name" value="Classic Zinc Finger"/>
    <property type="match status" value="1"/>
</dbReference>
<dbReference type="RefSeq" id="XP_008468495.1">
    <property type="nucleotide sequence ID" value="XM_008470273.3"/>
</dbReference>
<dbReference type="SMART" id="SM00355">
    <property type="entry name" value="ZnF_C2H2"/>
    <property type="match status" value="1"/>
</dbReference>
<evidence type="ECO:0000313" key="5">
    <source>
        <dbReference type="RefSeq" id="XP_008468495.1"/>
    </source>
</evidence>